<name>A0ABT3BB92_9RHOB</name>
<dbReference type="SUPFAM" id="SSF159888">
    <property type="entry name" value="YdhG-like"/>
    <property type="match status" value="1"/>
</dbReference>
<dbReference type="Gene3D" id="3.90.1150.200">
    <property type="match status" value="1"/>
</dbReference>
<evidence type="ECO:0000313" key="2">
    <source>
        <dbReference type="EMBL" id="MCV3270684.1"/>
    </source>
</evidence>
<accession>A0ABT3BB92</accession>
<sequence>MKIQKVEDYLARGCGRCDRFDTPECSTTRWAQGLAELRRICLAAGLEETVKWGQPCYRHAGRNIAIIGAFRDSFVLGFFHAALMKDPEGVLEKPGPNTQHADTIRFRDNAEPAGMDRTVRDYLAEAQSYAETGQTAPRTTRLPDLPDELIAALDADPDLAEAFHALTPGRQRSYVINLSTAKASETRMRRIAKFREKIIAGKGANER</sequence>
<evidence type="ECO:0000259" key="1">
    <source>
        <dbReference type="Pfam" id="PF08818"/>
    </source>
</evidence>
<keyword evidence="3" id="KW-1185">Reference proteome</keyword>
<organism evidence="2 3">
    <name type="scientific">Roseobacter sinensis</name>
    <dbReference type="NCBI Taxonomy" id="2931391"/>
    <lineage>
        <taxon>Bacteria</taxon>
        <taxon>Pseudomonadati</taxon>
        <taxon>Pseudomonadota</taxon>
        <taxon>Alphaproteobacteria</taxon>
        <taxon>Rhodobacterales</taxon>
        <taxon>Roseobacteraceae</taxon>
        <taxon>Roseobacter</taxon>
    </lineage>
</organism>
<feature type="domain" description="YdhG-like" evidence="1">
    <location>
        <begin position="30"/>
        <end position="125"/>
    </location>
</feature>
<dbReference type="Proteomes" id="UP001208690">
    <property type="component" value="Unassembled WGS sequence"/>
</dbReference>
<dbReference type="InterPro" id="IPR016786">
    <property type="entry name" value="YdeI_bac"/>
</dbReference>
<protein>
    <submittedName>
        <fullName evidence="2">YdeI/OmpD-associated family protein</fullName>
    </submittedName>
</protein>
<evidence type="ECO:0000313" key="3">
    <source>
        <dbReference type="Proteomes" id="UP001208690"/>
    </source>
</evidence>
<dbReference type="EMBL" id="JALIEB010000002">
    <property type="protein sequence ID" value="MCV3270684.1"/>
    <property type="molecule type" value="Genomic_DNA"/>
</dbReference>
<dbReference type="PIRSF" id="PIRSF021308">
    <property type="entry name" value="UCP021308"/>
    <property type="match status" value="1"/>
</dbReference>
<comment type="caution">
    <text evidence="2">The sequence shown here is derived from an EMBL/GenBank/DDBJ whole genome shotgun (WGS) entry which is preliminary data.</text>
</comment>
<dbReference type="InterPro" id="IPR014922">
    <property type="entry name" value="YdhG-like"/>
</dbReference>
<dbReference type="Pfam" id="PF08818">
    <property type="entry name" value="DUF1801"/>
    <property type="match status" value="1"/>
</dbReference>
<dbReference type="RefSeq" id="WP_263843005.1">
    <property type="nucleotide sequence ID" value="NZ_JALIEB010000002.1"/>
</dbReference>
<reference evidence="2 3" key="1">
    <citation type="submission" date="2022-04" db="EMBL/GenBank/DDBJ databases">
        <title>Roseobacter sp. WL0113 is a bacterium isolated from neritic sediment.</title>
        <authorList>
            <person name="Wang L."/>
            <person name="He W."/>
            <person name="Zhang D.-F."/>
        </authorList>
    </citation>
    <scope>NUCLEOTIDE SEQUENCE [LARGE SCALE GENOMIC DNA]</scope>
    <source>
        <strain evidence="2 3">WL0113</strain>
    </source>
</reference>
<proteinExistence type="predicted"/>
<gene>
    <name evidence="2" type="ORF">MUB52_04520</name>
</gene>
<dbReference type="Pfam" id="PF13376">
    <property type="entry name" value="OmdA"/>
    <property type="match status" value="1"/>
</dbReference>